<dbReference type="GO" id="GO:0000160">
    <property type="term" value="P:phosphorelay signal transduction system"/>
    <property type="evidence" value="ECO:0007669"/>
    <property type="project" value="InterPro"/>
</dbReference>
<dbReference type="PROSITE" id="PS50110">
    <property type="entry name" value="RESPONSE_REGULATORY"/>
    <property type="match status" value="1"/>
</dbReference>
<comment type="caution">
    <text evidence="9">The sequence shown here is derived from an EMBL/GenBank/DDBJ whole genome shotgun (WGS) entry which is preliminary data.</text>
</comment>
<feature type="modified residue" description="4-aspartylphosphate" evidence="6">
    <location>
        <position position="55"/>
    </location>
</feature>
<dbReference type="PANTHER" id="PTHR43214:SF39">
    <property type="entry name" value="TRANSCRIPTIONAL REGULATORY PROTEIN DEGU"/>
    <property type="match status" value="1"/>
</dbReference>
<dbReference type="GO" id="GO:0005737">
    <property type="term" value="C:cytoplasm"/>
    <property type="evidence" value="ECO:0007669"/>
    <property type="project" value="UniProtKB-SubCell"/>
</dbReference>
<dbReference type="InterPro" id="IPR001789">
    <property type="entry name" value="Sig_transdc_resp-reg_receiver"/>
</dbReference>
<evidence type="ECO:0000256" key="3">
    <source>
        <dbReference type="ARBA" id="ARBA00023015"/>
    </source>
</evidence>
<evidence type="ECO:0000256" key="1">
    <source>
        <dbReference type="ARBA" id="ARBA00004496"/>
    </source>
</evidence>
<dbReference type="Pfam" id="PF00072">
    <property type="entry name" value="Response_reg"/>
    <property type="match status" value="1"/>
</dbReference>
<dbReference type="InterPro" id="IPR000792">
    <property type="entry name" value="Tscrpt_reg_LuxR_C"/>
</dbReference>
<dbReference type="Pfam" id="PF00196">
    <property type="entry name" value="GerE"/>
    <property type="match status" value="1"/>
</dbReference>
<comment type="subcellular location">
    <subcellularLocation>
        <location evidence="1">Cytoplasm</location>
    </subcellularLocation>
</comment>
<dbReference type="InterPro" id="IPR016032">
    <property type="entry name" value="Sig_transdc_resp-reg_C-effctor"/>
</dbReference>
<keyword evidence="2 6" id="KW-0597">Phosphoprotein</keyword>
<dbReference type="SUPFAM" id="SSF46894">
    <property type="entry name" value="C-terminal effector domain of the bipartite response regulators"/>
    <property type="match status" value="1"/>
</dbReference>
<dbReference type="CDD" id="cd17535">
    <property type="entry name" value="REC_NarL-like"/>
    <property type="match status" value="1"/>
</dbReference>
<dbReference type="PROSITE" id="PS00622">
    <property type="entry name" value="HTH_LUXR_1"/>
    <property type="match status" value="1"/>
</dbReference>
<keyword evidence="5" id="KW-0804">Transcription</keyword>
<dbReference type="PRINTS" id="PR00038">
    <property type="entry name" value="HTHLUXR"/>
</dbReference>
<evidence type="ECO:0000259" key="7">
    <source>
        <dbReference type="PROSITE" id="PS50043"/>
    </source>
</evidence>
<evidence type="ECO:0000256" key="5">
    <source>
        <dbReference type="ARBA" id="ARBA00023163"/>
    </source>
</evidence>
<evidence type="ECO:0000313" key="10">
    <source>
        <dbReference type="Proteomes" id="UP000286235"/>
    </source>
</evidence>
<evidence type="ECO:0000313" key="9">
    <source>
        <dbReference type="EMBL" id="RKO63090.1"/>
    </source>
</evidence>
<proteinExistence type="predicted"/>
<dbReference type="EMBL" id="AZRV01000011">
    <property type="protein sequence ID" value="RKO63090.1"/>
    <property type="molecule type" value="Genomic_DNA"/>
</dbReference>
<name>A0A420VHR7_9BACI</name>
<dbReference type="CDD" id="cd06170">
    <property type="entry name" value="LuxR_C_like"/>
    <property type="match status" value="1"/>
</dbReference>
<dbReference type="InterPro" id="IPR011006">
    <property type="entry name" value="CheY-like_superfamily"/>
</dbReference>
<dbReference type="Gene3D" id="3.40.50.2300">
    <property type="match status" value="1"/>
</dbReference>
<dbReference type="GO" id="GO:0006355">
    <property type="term" value="P:regulation of DNA-templated transcription"/>
    <property type="evidence" value="ECO:0007669"/>
    <property type="project" value="InterPro"/>
</dbReference>
<dbReference type="Proteomes" id="UP000286235">
    <property type="component" value="Unassembled WGS sequence"/>
</dbReference>
<feature type="domain" description="Response regulatory" evidence="8">
    <location>
        <begin position="4"/>
        <end position="120"/>
    </location>
</feature>
<sequence>MKTKILIIDDHQLYREGIKRILEFEEGFEIVGEGEDGTQVMSLVRRLKPDVVIMDINMPNMNGIEATRNLVRTFPNTKVIILSIHDDETYVSHALQTGASGYLLKEMDVEAMIEAVKVVAEGGCYLHPKVTNNLVKEYRRLMETIVNNNQGSGQRLNSYHVRRPYHLLTRRECEVLQLLAEGKSNKKIGEILYISEKTVKNHVSNILQKMNCVDHPGGCRGDQTGLGGSRMIVFQDRRRCACPVFLSVKITGIRRRKMAEREY</sequence>
<feature type="domain" description="HTH luxR-type" evidence="7">
    <location>
        <begin position="161"/>
        <end position="226"/>
    </location>
</feature>
<dbReference type="InterPro" id="IPR039420">
    <property type="entry name" value="WalR-like"/>
</dbReference>
<organism evidence="9 10">
    <name type="scientific">Caldibacillus debilis GB1</name>
    <dbReference type="NCBI Taxonomy" id="1339248"/>
    <lineage>
        <taxon>Bacteria</taxon>
        <taxon>Bacillati</taxon>
        <taxon>Bacillota</taxon>
        <taxon>Bacilli</taxon>
        <taxon>Bacillales</taxon>
        <taxon>Bacillaceae</taxon>
        <taxon>Caldibacillus</taxon>
    </lineage>
</organism>
<dbReference type="PANTHER" id="PTHR43214">
    <property type="entry name" value="TWO-COMPONENT RESPONSE REGULATOR"/>
    <property type="match status" value="1"/>
</dbReference>
<protein>
    <submittedName>
        <fullName evidence="9">Two component transcriptional regulator, LuxR family</fullName>
    </submittedName>
</protein>
<evidence type="ECO:0000259" key="8">
    <source>
        <dbReference type="PROSITE" id="PS50110"/>
    </source>
</evidence>
<dbReference type="GO" id="GO:0003677">
    <property type="term" value="F:DNA binding"/>
    <property type="evidence" value="ECO:0007669"/>
    <property type="project" value="UniProtKB-KW"/>
</dbReference>
<keyword evidence="3" id="KW-0805">Transcription regulation</keyword>
<dbReference type="SUPFAM" id="SSF52172">
    <property type="entry name" value="CheY-like"/>
    <property type="match status" value="1"/>
</dbReference>
<accession>A0A420VHR7</accession>
<evidence type="ECO:0000256" key="6">
    <source>
        <dbReference type="PROSITE-ProRule" id="PRU00169"/>
    </source>
</evidence>
<dbReference type="PROSITE" id="PS50043">
    <property type="entry name" value="HTH_LUXR_2"/>
    <property type="match status" value="1"/>
</dbReference>
<keyword evidence="10" id="KW-1185">Reference proteome</keyword>
<dbReference type="AlphaFoldDB" id="A0A420VHR7"/>
<dbReference type="SMART" id="SM00448">
    <property type="entry name" value="REC"/>
    <property type="match status" value="1"/>
</dbReference>
<gene>
    <name evidence="9" type="ORF">Cdeb_00179</name>
</gene>
<evidence type="ECO:0000256" key="4">
    <source>
        <dbReference type="ARBA" id="ARBA00023125"/>
    </source>
</evidence>
<evidence type="ECO:0000256" key="2">
    <source>
        <dbReference type="ARBA" id="ARBA00022553"/>
    </source>
</evidence>
<keyword evidence="4" id="KW-0238">DNA-binding</keyword>
<dbReference type="InterPro" id="IPR058245">
    <property type="entry name" value="NreC/VraR/RcsB-like_REC"/>
</dbReference>
<dbReference type="SMART" id="SM00421">
    <property type="entry name" value="HTH_LUXR"/>
    <property type="match status" value="1"/>
</dbReference>
<reference evidence="9 10" key="1">
    <citation type="submission" date="2013-12" db="EMBL/GenBank/DDBJ databases">
        <title>Genome and proteome characterization of Caldibacillus debilis GB1 derived from a cellulolytic aero-tolerant co-culture.</title>
        <authorList>
            <person name="Wushke S.T."/>
            <person name="Zhang X."/>
            <person name="Fristensky B."/>
            <person name="Wilkins J.A."/>
            <person name="Levin D.B."/>
            <person name="Sparling R."/>
        </authorList>
    </citation>
    <scope>NUCLEOTIDE SEQUENCE [LARGE SCALE GENOMIC DNA]</scope>
    <source>
        <strain evidence="9 10">GB1</strain>
    </source>
</reference>